<proteinExistence type="predicted"/>
<evidence type="ECO:0000256" key="4">
    <source>
        <dbReference type="SAM" id="MobiDB-lite"/>
    </source>
</evidence>
<evidence type="ECO:0000313" key="6">
    <source>
        <dbReference type="EMBL" id="KAK6154621.1"/>
    </source>
</evidence>
<feature type="domain" description="Plastid lipid-associated protein/fibrillin conserved" evidence="5">
    <location>
        <begin position="92"/>
        <end position="308"/>
    </location>
</feature>
<dbReference type="InterPro" id="IPR006843">
    <property type="entry name" value="PAP/fibrillin_dom"/>
</dbReference>
<dbReference type="Proteomes" id="UP001318860">
    <property type="component" value="Unassembled WGS sequence"/>
</dbReference>
<keyword evidence="7" id="KW-1185">Reference proteome</keyword>
<sequence>MASMASVSQFTFKTFQNSSPNSKLIPNKSHSLVRRINFSSLSITKYTKLTQNFAVRAAGEDETVPERVFETPSEEEPSEAVPEKELSEIDLLKKQLVDSFYGTKRGSSVSSETRTEIDELISHLEAQNPTPAPNEALPLLDGKWILVYTTSAGLFPLLSSDGALPLVKIAELSVTIDTAESTVVNSVVFAGPGGATTSFSAHATYEVQSPKRMKIKFQECAIGTPLLTDSIELPETVEFVGQKIDLTPTKTLITSIQDTASSFAKTISSRPPLKFPIAHPKAESWLLTTYLDDDLRISRGHGDGIFVLIKEGSPLLTS</sequence>
<keyword evidence="3" id="KW-0809">Transit peptide</keyword>
<evidence type="ECO:0000256" key="1">
    <source>
        <dbReference type="ARBA" id="ARBA00004474"/>
    </source>
</evidence>
<evidence type="ECO:0000256" key="3">
    <source>
        <dbReference type="ARBA" id="ARBA00022946"/>
    </source>
</evidence>
<evidence type="ECO:0000313" key="7">
    <source>
        <dbReference type="Proteomes" id="UP001318860"/>
    </source>
</evidence>
<dbReference type="InterPro" id="IPR039633">
    <property type="entry name" value="PAP"/>
</dbReference>
<keyword evidence="2" id="KW-0934">Plastid</keyword>
<organism evidence="6 7">
    <name type="scientific">Rehmannia glutinosa</name>
    <name type="common">Chinese foxglove</name>
    <dbReference type="NCBI Taxonomy" id="99300"/>
    <lineage>
        <taxon>Eukaryota</taxon>
        <taxon>Viridiplantae</taxon>
        <taxon>Streptophyta</taxon>
        <taxon>Embryophyta</taxon>
        <taxon>Tracheophyta</taxon>
        <taxon>Spermatophyta</taxon>
        <taxon>Magnoliopsida</taxon>
        <taxon>eudicotyledons</taxon>
        <taxon>Gunneridae</taxon>
        <taxon>Pentapetalae</taxon>
        <taxon>asterids</taxon>
        <taxon>lamiids</taxon>
        <taxon>Lamiales</taxon>
        <taxon>Orobanchaceae</taxon>
        <taxon>Rehmannieae</taxon>
        <taxon>Rehmannia</taxon>
    </lineage>
</organism>
<evidence type="ECO:0000256" key="2">
    <source>
        <dbReference type="ARBA" id="ARBA00022640"/>
    </source>
</evidence>
<comment type="caution">
    <text evidence="6">The sequence shown here is derived from an EMBL/GenBank/DDBJ whole genome shotgun (WGS) entry which is preliminary data.</text>
</comment>
<protein>
    <recommendedName>
        <fullName evidence="5">Plastid lipid-associated protein/fibrillin conserved domain-containing protein</fullName>
    </recommendedName>
</protein>
<dbReference type="PANTHER" id="PTHR31906">
    <property type="entry name" value="PLASTID-LIPID-ASSOCIATED PROTEIN 4, CHLOROPLASTIC-RELATED"/>
    <property type="match status" value="1"/>
</dbReference>
<name>A0ABR0X764_REHGL</name>
<evidence type="ECO:0000259" key="5">
    <source>
        <dbReference type="Pfam" id="PF04755"/>
    </source>
</evidence>
<gene>
    <name evidence="6" type="ORF">DH2020_008869</name>
</gene>
<feature type="region of interest" description="Disordered" evidence="4">
    <location>
        <begin position="60"/>
        <end position="84"/>
    </location>
</feature>
<dbReference type="Pfam" id="PF04755">
    <property type="entry name" value="PAP_fibrillin"/>
    <property type="match status" value="1"/>
</dbReference>
<accession>A0ABR0X764</accession>
<dbReference type="EMBL" id="JABTTQ020000005">
    <property type="protein sequence ID" value="KAK6154621.1"/>
    <property type="molecule type" value="Genomic_DNA"/>
</dbReference>
<comment type="subcellular location">
    <subcellularLocation>
        <location evidence="1">Plastid</location>
    </subcellularLocation>
</comment>
<reference evidence="6 7" key="1">
    <citation type="journal article" date="2021" name="Comput. Struct. Biotechnol. J.">
        <title>De novo genome assembly of the potent medicinal plant Rehmannia glutinosa using nanopore technology.</title>
        <authorList>
            <person name="Ma L."/>
            <person name="Dong C."/>
            <person name="Song C."/>
            <person name="Wang X."/>
            <person name="Zheng X."/>
            <person name="Niu Y."/>
            <person name="Chen S."/>
            <person name="Feng W."/>
        </authorList>
    </citation>
    <scope>NUCLEOTIDE SEQUENCE [LARGE SCALE GENOMIC DNA]</scope>
    <source>
        <strain evidence="6">DH-2019</strain>
    </source>
</reference>